<dbReference type="InterPro" id="IPR041698">
    <property type="entry name" value="Methyltransf_25"/>
</dbReference>
<dbReference type="GO" id="GO:0008168">
    <property type="term" value="F:methyltransferase activity"/>
    <property type="evidence" value="ECO:0007669"/>
    <property type="project" value="UniProtKB-KW"/>
</dbReference>
<dbReference type="AlphaFoldDB" id="I3IIQ8"/>
<dbReference type="PANTHER" id="PTHR43861">
    <property type="entry name" value="TRANS-ACONITATE 2-METHYLTRANSFERASE-RELATED"/>
    <property type="match status" value="1"/>
</dbReference>
<dbReference type="Gene3D" id="3.40.50.150">
    <property type="entry name" value="Vaccinia Virus protein VP39"/>
    <property type="match status" value="1"/>
</dbReference>
<comment type="caution">
    <text evidence="4">The sequence shown here is derived from an EMBL/GenBank/DDBJ whole genome shotgun (WGS) entry which is preliminary data.</text>
</comment>
<keyword evidence="1 4" id="KW-0489">Methyltransferase</keyword>
<dbReference type="eggNOG" id="COG2226">
    <property type="taxonomic scope" value="Bacteria"/>
</dbReference>
<keyword evidence="2 4" id="KW-0808">Transferase</keyword>
<dbReference type="PANTHER" id="PTHR43861:SF1">
    <property type="entry name" value="TRANS-ACONITATE 2-METHYLTRANSFERASE"/>
    <property type="match status" value="1"/>
</dbReference>
<accession>I3IIQ8</accession>
<keyword evidence="5" id="KW-1185">Reference proteome</keyword>
<dbReference type="Pfam" id="PF13649">
    <property type="entry name" value="Methyltransf_25"/>
    <property type="match status" value="1"/>
</dbReference>
<dbReference type="OrthoDB" id="282790at2"/>
<evidence type="ECO:0000259" key="3">
    <source>
        <dbReference type="Pfam" id="PF13649"/>
    </source>
</evidence>
<organism evidence="4 5">
    <name type="scientific">Candidatus Jettenia caeni</name>
    <dbReference type="NCBI Taxonomy" id="247490"/>
    <lineage>
        <taxon>Bacteria</taxon>
        <taxon>Pseudomonadati</taxon>
        <taxon>Planctomycetota</taxon>
        <taxon>Candidatus Brocadiia</taxon>
        <taxon>Candidatus Brocadiales</taxon>
        <taxon>Candidatus Brocadiaceae</taxon>
        <taxon>Candidatus Jettenia</taxon>
    </lineage>
</organism>
<dbReference type="STRING" id="247490.KSU1_C0007"/>
<name>I3IIQ8_9BACT</name>
<dbReference type="SUPFAM" id="SSF53335">
    <property type="entry name" value="S-adenosyl-L-methionine-dependent methyltransferases"/>
    <property type="match status" value="1"/>
</dbReference>
<dbReference type="InterPro" id="IPR029063">
    <property type="entry name" value="SAM-dependent_MTases_sf"/>
</dbReference>
<reference evidence="4 5" key="1">
    <citation type="journal article" date="2012" name="FEBS Lett.">
        <title>Anammox organism KSU-1 expresses a NirK-type copper-containing nitrite reductase instead of a NirS-type with cytochrome cd1.</title>
        <authorList>
            <person name="Hira D."/>
            <person name="Toh H."/>
            <person name="Migita C.T."/>
            <person name="Okubo H."/>
            <person name="Nishiyama T."/>
            <person name="Hattori M."/>
            <person name="Furukawa K."/>
            <person name="Fujii T."/>
        </authorList>
    </citation>
    <scope>NUCLEOTIDE SEQUENCE [LARGE SCALE GENOMIC DNA]</scope>
</reference>
<evidence type="ECO:0000313" key="5">
    <source>
        <dbReference type="Proteomes" id="UP000002985"/>
    </source>
</evidence>
<dbReference type="CDD" id="cd02440">
    <property type="entry name" value="AdoMet_MTases"/>
    <property type="match status" value="1"/>
</dbReference>
<sequence length="292" mass="34455">MVRFLRKLQNYIFYKIYKITSKVVLYCKAVVNLANNKSISNKNTFESYFIVKSYGYTNDLTTPEKTVLDILKNDLRNMRMLDIGVGTGRTTLHFADLVKEYIGIDYSMNMVNACKTRFPETSRMNFLRCDVRSMEVFDDKYFDFILFSFNGIDCISYNDRLIAFEQIKRIGKHNALFCFSTHNIQFIHKLFMIHYSANLIKTTQNIFKSFLLRSINKNIKGDEKYAVINDGAHMFGLNLFYIKPHEQIRQLYESGFNNIRVFSSENGEEIKDFFALENNTEMYLYYLCNINN</sequence>
<evidence type="ECO:0000256" key="1">
    <source>
        <dbReference type="ARBA" id="ARBA00022603"/>
    </source>
</evidence>
<evidence type="ECO:0000256" key="2">
    <source>
        <dbReference type="ARBA" id="ARBA00022679"/>
    </source>
</evidence>
<dbReference type="GO" id="GO:0032259">
    <property type="term" value="P:methylation"/>
    <property type="evidence" value="ECO:0007669"/>
    <property type="project" value="UniProtKB-KW"/>
</dbReference>
<protein>
    <submittedName>
        <fullName evidence="4">Putative methyltransferase</fullName>
    </submittedName>
</protein>
<dbReference type="EMBL" id="BAFH01000003">
    <property type="protein sequence ID" value="GAB61603.1"/>
    <property type="molecule type" value="Genomic_DNA"/>
</dbReference>
<dbReference type="Proteomes" id="UP000002985">
    <property type="component" value="Unassembled WGS sequence"/>
</dbReference>
<feature type="domain" description="Methyltransferase" evidence="3">
    <location>
        <begin position="81"/>
        <end position="172"/>
    </location>
</feature>
<evidence type="ECO:0000313" key="4">
    <source>
        <dbReference type="EMBL" id="GAB61603.1"/>
    </source>
</evidence>
<proteinExistence type="predicted"/>
<gene>
    <name evidence="4" type="ORF">KSU1_C0007</name>
</gene>